<gene>
    <name evidence="1" type="ORF">SPELUC_LOCUS10037</name>
</gene>
<dbReference type="Proteomes" id="UP000789366">
    <property type="component" value="Unassembled WGS sequence"/>
</dbReference>
<dbReference type="EMBL" id="CAJVPW010017849">
    <property type="protein sequence ID" value="CAG8678751.1"/>
    <property type="molecule type" value="Genomic_DNA"/>
</dbReference>
<name>A0ACA9P106_9GLOM</name>
<evidence type="ECO:0000313" key="1">
    <source>
        <dbReference type="EMBL" id="CAG8678751.1"/>
    </source>
</evidence>
<evidence type="ECO:0000313" key="2">
    <source>
        <dbReference type="Proteomes" id="UP000789366"/>
    </source>
</evidence>
<comment type="caution">
    <text evidence="1">The sequence shown here is derived from an EMBL/GenBank/DDBJ whole genome shotgun (WGS) entry which is preliminary data.</text>
</comment>
<proteinExistence type="predicted"/>
<feature type="non-terminal residue" evidence="1">
    <location>
        <position position="335"/>
    </location>
</feature>
<protein>
    <submittedName>
        <fullName evidence="1">17638_t:CDS:1</fullName>
    </submittedName>
</protein>
<organism evidence="1 2">
    <name type="scientific">Cetraspora pellucida</name>
    <dbReference type="NCBI Taxonomy" id="1433469"/>
    <lineage>
        <taxon>Eukaryota</taxon>
        <taxon>Fungi</taxon>
        <taxon>Fungi incertae sedis</taxon>
        <taxon>Mucoromycota</taxon>
        <taxon>Glomeromycotina</taxon>
        <taxon>Glomeromycetes</taxon>
        <taxon>Diversisporales</taxon>
        <taxon>Gigasporaceae</taxon>
        <taxon>Cetraspora</taxon>
    </lineage>
</organism>
<accession>A0ACA9P106</accession>
<sequence>MPAIPKIPETPAEYQSIVSYLQSKTIPSNFVGPVDKYNFVRRCKKFEVDKNGVLYLSAVYKNGEAKFRRRRVVPPYDNELRVLLLDHFHDRANHRSYYKTFTALSEKHIGITQQNVQEYINECTTCSINSSIKEKTDMKPVVSMAPWYHIQIDLIDFQEFTKVNYGFAWLLTCAHGHTPHEIMFGWKMHGVYETPSIFQSEVTTEAVAEVTAEAAEAAEAAMAQATAEAEMAETETAEATMAEAAMAEETAESTAEAVAKAIEERILQISKIQQSVNDALGKYCEKMCQYRSVHRKKSPNNTIEPGIFKRLTSNNHTAIVEVNGKDIPLPIKRIK</sequence>
<reference evidence="1" key="1">
    <citation type="submission" date="2021-06" db="EMBL/GenBank/DDBJ databases">
        <authorList>
            <person name="Kallberg Y."/>
            <person name="Tangrot J."/>
            <person name="Rosling A."/>
        </authorList>
    </citation>
    <scope>NUCLEOTIDE SEQUENCE</scope>
    <source>
        <strain evidence="1">28 12/20/2015</strain>
    </source>
</reference>
<keyword evidence="2" id="KW-1185">Reference proteome</keyword>